<keyword evidence="4 6" id="KW-0560">Oxidoreductase</keyword>
<evidence type="ECO:0000256" key="1">
    <source>
        <dbReference type="ARBA" id="ARBA00008331"/>
    </source>
</evidence>
<dbReference type="SUPFAM" id="SSF51735">
    <property type="entry name" value="NAD(P)-binding Rossmann-fold domains"/>
    <property type="match status" value="1"/>
</dbReference>
<comment type="caution">
    <text evidence="9">The sequence shown here is derived from an EMBL/GenBank/DDBJ whole genome shotgun (WGS) entry which is preliminary data.</text>
</comment>
<dbReference type="GO" id="GO:0016639">
    <property type="term" value="F:oxidoreductase activity, acting on the CH-NH2 group of donors, NAD or NADP as acceptor"/>
    <property type="evidence" value="ECO:0007669"/>
    <property type="project" value="UniProtKB-UniRule"/>
</dbReference>
<dbReference type="EC" id="1.4.1.21" evidence="6"/>
<organism evidence="9 10">
    <name type="scientific">Gluconacetobacter sacchari</name>
    <dbReference type="NCBI Taxonomy" id="92759"/>
    <lineage>
        <taxon>Bacteria</taxon>
        <taxon>Pseudomonadati</taxon>
        <taxon>Pseudomonadota</taxon>
        <taxon>Alphaproteobacteria</taxon>
        <taxon>Acetobacterales</taxon>
        <taxon>Acetobacteraceae</taxon>
        <taxon>Gluconacetobacter</taxon>
    </lineage>
</organism>
<dbReference type="GO" id="GO:0050661">
    <property type="term" value="F:NADP binding"/>
    <property type="evidence" value="ECO:0007669"/>
    <property type="project" value="UniProtKB-UniRule"/>
</dbReference>
<feature type="binding site" evidence="6">
    <location>
        <position position="187"/>
    </location>
    <ligand>
        <name>NAD(+)</name>
        <dbReference type="ChEBI" id="CHEBI:57540"/>
    </ligand>
</feature>
<comment type="function">
    <text evidence="6">Specifically catalyzes the NAD or NADP-dependent dehydrogenation of L-aspartate to iminoaspartate.</text>
</comment>
<dbReference type="InterPro" id="IPR011182">
    <property type="entry name" value="L-Asp_DH"/>
</dbReference>
<feature type="domain" description="Aspartate dehydrogenase" evidence="7">
    <location>
        <begin position="166"/>
        <end position="251"/>
    </location>
</feature>
<dbReference type="RefSeq" id="WP_182999076.1">
    <property type="nucleotide sequence ID" value="NZ_JABEQJ010000034.1"/>
</dbReference>
<comment type="catalytic activity">
    <reaction evidence="6">
        <text>L-aspartate + NADP(+) + H2O = oxaloacetate + NH4(+) + NADPH + H(+)</text>
        <dbReference type="Rhea" id="RHEA:11784"/>
        <dbReference type="ChEBI" id="CHEBI:15377"/>
        <dbReference type="ChEBI" id="CHEBI:15378"/>
        <dbReference type="ChEBI" id="CHEBI:16452"/>
        <dbReference type="ChEBI" id="CHEBI:28938"/>
        <dbReference type="ChEBI" id="CHEBI:29991"/>
        <dbReference type="ChEBI" id="CHEBI:57783"/>
        <dbReference type="ChEBI" id="CHEBI:58349"/>
        <dbReference type="EC" id="1.4.1.21"/>
    </reaction>
</comment>
<dbReference type="EMBL" id="JABEQJ010000034">
    <property type="protein sequence ID" value="MBB2162253.1"/>
    <property type="molecule type" value="Genomic_DNA"/>
</dbReference>
<comment type="similarity">
    <text evidence="1 6">Belongs to the L-aspartate dehydrogenase family.</text>
</comment>
<feature type="binding site" evidence="6">
    <location>
        <position position="131"/>
    </location>
    <ligand>
        <name>NAD(+)</name>
        <dbReference type="ChEBI" id="CHEBI:57540"/>
    </ligand>
</feature>
<dbReference type="HAMAP" id="MF_01265">
    <property type="entry name" value="NadX"/>
    <property type="match status" value="1"/>
</dbReference>
<feature type="domain" description="Aspartate/homoserine dehydrogenase NAD-binding" evidence="8">
    <location>
        <begin position="12"/>
        <end position="119"/>
    </location>
</feature>
<dbReference type="InterPro" id="IPR036291">
    <property type="entry name" value="NAD(P)-bd_dom_sf"/>
</dbReference>
<dbReference type="Gene3D" id="3.40.50.720">
    <property type="entry name" value="NAD(P)-binding Rossmann-like Domain"/>
    <property type="match status" value="1"/>
</dbReference>
<protein>
    <recommendedName>
        <fullName evidence="6">L-aspartate dehydrogenase</fullName>
        <ecNumber evidence="6">1.4.1.21</ecNumber>
    </recommendedName>
</protein>
<evidence type="ECO:0000259" key="7">
    <source>
        <dbReference type="Pfam" id="PF01958"/>
    </source>
</evidence>
<dbReference type="GO" id="GO:0033735">
    <property type="term" value="F:aspartate dehydrogenase [NAD(P)+] activity"/>
    <property type="evidence" value="ECO:0007669"/>
    <property type="project" value="UniProtKB-EC"/>
</dbReference>
<evidence type="ECO:0000313" key="10">
    <source>
        <dbReference type="Proteomes" id="UP000589085"/>
    </source>
</evidence>
<keyword evidence="5 6" id="KW-0520">NAD</keyword>
<evidence type="ECO:0000256" key="5">
    <source>
        <dbReference type="ARBA" id="ARBA00023027"/>
    </source>
</evidence>
<evidence type="ECO:0000256" key="2">
    <source>
        <dbReference type="ARBA" id="ARBA00022642"/>
    </source>
</evidence>
<dbReference type="Pfam" id="PF01958">
    <property type="entry name" value="Asp_DH_C"/>
    <property type="match status" value="1"/>
</dbReference>
<gene>
    <name evidence="6" type="primary">nadX</name>
    <name evidence="9" type="ORF">HLH48_19165</name>
</gene>
<dbReference type="InterPro" id="IPR002811">
    <property type="entry name" value="Asp_DH"/>
</dbReference>
<dbReference type="PANTHER" id="PTHR31873">
    <property type="entry name" value="L-ASPARTATE DEHYDROGENASE-RELATED"/>
    <property type="match status" value="1"/>
</dbReference>
<dbReference type="Proteomes" id="UP000589085">
    <property type="component" value="Unassembled WGS sequence"/>
</dbReference>
<evidence type="ECO:0000256" key="4">
    <source>
        <dbReference type="ARBA" id="ARBA00023002"/>
    </source>
</evidence>
<evidence type="ECO:0000313" key="9">
    <source>
        <dbReference type="EMBL" id="MBB2162253.1"/>
    </source>
</evidence>
<feature type="active site" evidence="6">
    <location>
        <position position="217"/>
    </location>
</feature>
<reference evidence="9 10" key="1">
    <citation type="submission" date="2020-04" db="EMBL/GenBank/DDBJ databases">
        <title>Description of novel Gluconacetobacter.</title>
        <authorList>
            <person name="Sombolestani A."/>
        </authorList>
    </citation>
    <scope>NUCLEOTIDE SEQUENCE [LARGE SCALE GENOMIC DNA]</scope>
    <source>
        <strain evidence="9 10">LMG 19747</strain>
    </source>
</reference>
<dbReference type="PIRSF" id="PIRSF005227">
    <property type="entry name" value="Asp_dh_NAD_syn"/>
    <property type="match status" value="1"/>
</dbReference>
<dbReference type="InterPro" id="IPR020626">
    <property type="entry name" value="Asp_DH_prok"/>
</dbReference>
<accession>A0A7W4NSM8</accession>
<sequence>MIAPTIDLGLIGCGSMAATVIRAIQTAGITLSSVAILTRPDRAADPAQIAVRLGLRPECVRIVGDAAGLVALAPRIVAECASQDAVRAAVPPLLAAGIETVIASVGALADADTLRALCARDTSALRIATGAVGGMDALAAARLSGLAEVTYVGRKPPASWPGGGTGHAVIFEGTAREAALKFPKNANVAATVAFAGLGLDATEVRLVADPGCMHNVHEISFSAGCAKGFFRMEGLPSPDNPRTSLTAGFSVARCVLDSLRPGPHFSSPDLMPA</sequence>
<dbReference type="InterPro" id="IPR005106">
    <property type="entry name" value="Asp/hSer_DH_NAD-bd"/>
</dbReference>
<dbReference type="SUPFAM" id="SSF55347">
    <property type="entry name" value="Glyceraldehyde-3-phosphate dehydrogenase-like, C-terminal domain"/>
    <property type="match status" value="1"/>
</dbReference>
<dbReference type="PANTHER" id="PTHR31873:SF6">
    <property type="entry name" value="ASPARTATE DEHYDROGENASE DOMAIN-CONTAINING PROTEIN"/>
    <property type="match status" value="1"/>
</dbReference>
<evidence type="ECO:0000256" key="3">
    <source>
        <dbReference type="ARBA" id="ARBA00022857"/>
    </source>
</evidence>
<keyword evidence="2 6" id="KW-0662">Pyridine nucleotide biosynthesis</keyword>
<comment type="catalytic activity">
    <reaction evidence="6">
        <text>L-aspartate + NAD(+) + H2O = oxaloacetate + NH4(+) + NADH + H(+)</text>
        <dbReference type="Rhea" id="RHEA:11788"/>
        <dbReference type="ChEBI" id="CHEBI:15377"/>
        <dbReference type="ChEBI" id="CHEBI:15378"/>
        <dbReference type="ChEBI" id="CHEBI:16452"/>
        <dbReference type="ChEBI" id="CHEBI:28938"/>
        <dbReference type="ChEBI" id="CHEBI:29991"/>
        <dbReference type="ChEBI" id="CHEBI:57540"/>
        <dbReference type="ChEBI" id="CHEBI:57945"/>
        <dbReference type="EC" id="1.4.1.21"/>
    </reaction>
</comment>
<dbReference type="NCBIfam" id="NF009828">
    <property type="entry name" value="PRK13303.1-3"/>
    <property type="match status" value="1"/>
</dbReference>
<dbReference type="GO" id="GO:0009435">
    <property type="term" value="P:NAD+ biosynthetic process"/>
    <property type="evidence" value="ECO:0007669"/>
    <property type="project" value="UniProtKB-UniRule"/>
</dbReference>
<dbReference type="GO" id="GO:0051287">
    <property type="term" value="F:NAD binding"/>
    <property type="evidence" value="ECO:0007669"/>
    <property type="project" value="UniProtKB-UniRule"/>
</dbReference>
<name>A0A7W4NSM8_9PROT</name>
<dbReference type="AlphaFoldDB" id="A0A7W4NSM8"/>
<evidence type="ECO:0000259" key="8">
    <source>
        <dbReference type="Pfam" id="PF03447"/>
    </source>
</evidence>
<dbReference type="Pfam" id="PF03447">
    <property type="entry name" value="NAD_binding_3"/>
    <property type="match status" value="1"/>
</dbReference>
<comment type="miscellaneous">
    <text evidence="6">The iminoaspartate product is unstable in aqueous solution and can decompose to oxaloacetate and ammonia.</text>
</comment>
<proteinExistence type="inferred from homology"/>
<dbReference type="Gene3D" id="3.30.360.10">
    <property type="entry name" value="Dihydrodipicolinate Reductase, domain 2"/>
    <property type="match status" value="1"/>
</dbReference>
<comment type="pathway">
    <text evidence="6">Cofactor biosynthesis; NAD(+) biosynthesis; iminoaspartate from L-aspartate (dehydrogenase route): step 1/1.</text>
</comment>
<keyword evidence="3 6" id="KW-0521">NADP</keyword>
<dbReference type="UniPathway" id="UPA00253">
    <property type="reaction ID" value="UER00456"/>
</dbReference>
<evidence type="ECO:0000256" key="6">
    <source>
        <dbReference type="HAMAP-Rule" id="MF_01265"/>
    </source>
</evidence>